<dbReference type="InterPro" id="IPR027417">
    <property type="entry name" value="P-loop_NTPase"/>
</dbReference>
<sequence length="710" mass="81510">MLEKFAETKKYLVNIFNELQSSEDIDGYIINNSILSDEIHRLKNGDFKIALVAPFSAGKSTFINSIIGKDLLSMDIRAETSVITKISYSEHIKIEISYIQNDKVEVIEKDDFGAPLTYDTCKEVLKKITTVRDEKNEEIIRQVVVYCPLEICKDNVEIIDTPGLFSRHEKHEAITNNIIPQVNAVIFMIDPDSVGEANFTDKIRNYVNSAKNSSLEEDGRHIFFVINKIDVFDAEDIAKARHELEEVLSGIIMKPNIHEVSAYFGMRGKQLRSGDLEITDIQKDRKIKIPDPIDPEYTISGRQITDENALDIIHFSKIRELEKSLGEYLQSKNQYLITDVISSIRNILSDSINKLKFEMKEIYSTIEEDQSIYIEKIDQLREEIESVKVETLANINSLVMRRIRGGISDSSLEDEISDEIQHQLVGTAKDIEREMFKKWSKAKQSINRHNAEEIVETVILEAEDFLVLKVKELVRQSFLNVKKIISVLISDIQQQLNTVTEKFEEAEIKNLGSKMDRIGNLNVDNLVGSTMNNIEREFSSIIVSIAKDCQEKVRDAYDSSVSMVKKKGVWNWLKGLFGAEDYEEKFDLYRFKRELDILVDDLTDTMKNRLMESHVAISEPIFSMSNVIMDDINGEVSKIITNVVKIKESVLVDLKSEMDRNEDEKRASIELKQMKASRVKEISHRFEERLVGLTEEVIEDELSVESPVYQ</sequence>
<dbReference type="EMBL" id="MLQS01000007">
    <property type="protein sequence ID" value="OIJ20748.1"/>
    <property type="molecule type" value="Genomic_DNA"/>
</dbReference>
<comment type="subcellular location">
    <subcellularLocation>
        <location evidence="1">Membrane</location>
    </subcellularLocation>
</comment>
<dbReference type="OrthoDB" id="9816479at2"/>
<dbReference type="GO" id="GO:0016020">
    <property type="term" value="C:membrane"/>
    <property type="evidence" value="ECO:0007669"/>
    <property type="project" value="UniProtKB-SubCell"/>
</dbReference>
<accession>A0A1S2M7Q0</accession>
<dbReference type="InterPro" id="IPR027094">
    <property type="entry name" value="Mitofusin_fam"/>
</dbReference>
<evidence type="ECO:0000313" key="7">
    <source>
        <dbReference type="EMBL" id="OIJ20748.1"/>
    </source>
</evidence>
<keyword evidence="4" id="KW-0342">GTP-binding</keyword>
<dbReference type="STRING" id="472963.BKP45_08080"/>
<dbReference type="SUPFAM" id="SSF52540">
    <property type="entry name" value="P-loop containing nucleoside triphosphate hydrolases"/>
    <property type="match status" value="1"/>
</dbReference>
<keyword evidence="3" id="KW-0378">Hydrolase</keyword>
<evidence type="ECO:0000259" key="6">
    <source>
        <dbReference type="Pfam" id="PF00350"/>
    </source>
</evidence>
<organism evidence="7 8">
    <name type="scientific">Anaerobacillus alkalidiazotrophicus</name>
    <dbReference type="NCBI Taxonomy" id="472963"/>
    <lineage>
        <taxon>Bacteria</taxon>
        <taxon>Bacillati</taxon>
        <taxon>Bacillota</taxon>
        <taxon>Bacilli</taxon>
        <taxon>Bacillales</taxon>
        <taxon>Bacillaceae</taxon>
        <taxon>Anaerobacillus</taxon>
    </lineage>
</organism>
<keyword evidence="5" id="KW-0472">Membrane</keyword>
<name>A0A1S2M7Q0_9BACI</name>
<evidence type="ECO:0000256" key="5">
    <source>
        <dbReference type="ARBA" id="ARBA00023136"/>
    </source>
</evidence>
<dbReference type="Pfam" id="PF00350">
    <property type="entry name" value="Dynamin_N"/>
    <property type="match status" value="1"/>
</dbReference>
<dbReference type="GO" id="GO:0003924">
    <property type="term" value="F:GTPase activity"/>
    <property type="evidence" value="ECO:0007669"/>
    <property type="project" value="InterPro"/>
</dbReference>
<dbReference type="GO" id="GO:0005525">
    <property type="term" value="F:GTP binding"/>
    <property type="evidence" value="ECO:0007669"/>
    <property type="project" value="UniProtKB-KW"/>
</dbReference>
<dbReference type="GO" id="GO:0008053">
    <property type="term" value="P:mitochondrial fusion"/>
    <property type="evidence" value="ECO:0007669"/>
    <property type="project" value="TreeGrafter"/>
</dbReference>
<keyword evidence="8" id="KW-1185">Reference proteome</keyword>
<reference evidence="7 8" key="1">
    <citation type="submission" date="2016-10" db="EMBL/GenBank/DDBJ databases">
        <title>Draft genome sequences of four alkaliphilic bacteria belonging to the Anaerobacillus genus.</title>
        <authorList>
            <person name="Bassil N.M."/>
            <person name="Lloyd J.R."/>
        </authorList>
    </citation>
    <scope>NUCLEOTIDE SEQUENCE [LARGE SCALE GENOMIC DNA]</scope>
    <source>
        <strain evidence="7 8">DSM 22531</strain>
    </source>
</reference>
<gene>
    <name evidence="7" type="ORF">BKP45_08080</name>
</gene>
<dbReference type="InterPro" id="IPR045063">
    <property type="entry name" value="Dynamin_N"/>
</dbReference>
<keyword evidence="2" id="KW-0547">Nucleotide-binding</keyword>
<dbReference type="PANTHER" id="PTHR10465:SF0">
    <property type="entry name" value="SARCALUMENIN"/>
    <property type="match status" value="1"/>
</dbReference>
<dbReference type="Gene3D" id="3.40.50.300">
    <property type="entry name" value="P-loop containing nucleotide triphosphate hydrolases"/>
    <property type="match status" value="1"/>
</dbReference>
<protein>
    <recommendedName>
        <fullName evidence="6">Dynamin N-terminal domain-containing protein</fullName>
    </recommendedName>
</protein>
<evidence type="ECO:0000313" key="8">
    <source>
        <dbReference type="Proteomes" id="UP000180057"/>
    </source>
</evidence>
<dbReference type="AlphaFoldDB" id="A0A1S2M7Q0"/>
<proteinExistence type="predicted"/>
<evidence type="ECO:0000256" key="3">
    <source>
        <dbReference type="ARBA" id="ARBA00022801"/>
    </source>
</evidence>
<dbReference type="RefSeq" id="WP_071389222.1">
    <property type="nucleotide sequence ID" value="NZ_MLQS01000007.1"/>
</dbReference>
<dbReference type="PANTHER" id="PTHR10465">
    <property type="entry name" value="TRANSMEMBRANE GTPASE FZO1"/>
    <property type="match status" value="1"/>
</dbReference>
<evidence type="ECO:0000256" key="1">
    <source>
        <dbReference type="ARBA" id="ARBA00004370"/>
    </source>
</evidence>
<feature type="domain" description="Dynamin N-terminal" evidence="6">
    <location>
        <begin position="49"/>
        <end position="228"/>
    </location>
</feature>
<evidence type="ECO:0000256" key="4">
    <source>
        <dbReference type="ARBA" id="ARBA00023134"/>
    </source>
</evidence>
<comment type="caution">
    <text evidence="7">The sequence shown here is derived from an EMBL/GenBank/DDBJ whole genome shotgun (WGS) entry which is preliminary data.</text>
</comment>
<dbReference type="Proteomes" id="UP000180057">
    <property type="component" value="Unassembled WGS sequence"/>
</dbReference>
<evidence type="ECO:0000256" key="2">
    <source>
        <dbReference type="ARBA" id="ARBA00022741"/>
    </source>
</evidence>